<evidence type="ECO:0000313" key="2">
    <source>
        <dbReference type="EMBL" id="KAL2849698.1"/>
    </source>
</evidence>
<organism evidence="2 3">
    <name type="scientific">Aspergillus pseudodeflectus</name>
    <dbReference type="NCBI Taxonomy" id="176178"/>
    <lineage>
        <taxon>Eukaryota</taxon>
        <taxon>Fungi</taxon>
        <taxon>Dikarya</taxon>
        <taxon>Ascomycota</taxon>
        <taxon>Pezizomycotina</taxon>
        <taxon>Eurotiomycetes</taxon>
        <taxon>Eurotiomycetidae</taxon>
        <taxon>Eurotiales</taxon>
        <taxon>Aspergillaceae</taxon>
        <taxon>Aspergillus</taxon>
        <taxon>Aspergillus subgen. Nidulantes</taxon>
    </lineage>
</organism>
<sequence length="222" mass="25294">MVCETINTMCEECKALILEMQNFVKLINCLSVERSANTTPIAFTRSYNRVELQKVDWMDEVCCALEKALHDCILVDEGVIAFHIRGSYTDLQVRFLDDRVLDFSLLVNLPASFEVNSETVANIIDALKSPTQPSSGEHQSHPGDRHVEDGSLAQQDKARRLRTTTLTDTWVCQRCPDPAHANLWRLRLFAELLRKRRPPTRVWSNLLVEQPSAVWEAGWSPT</sequence>
<dbReference type="Proteomes" id="UP001610444">
    <property type="component" value="Unassembled WGS sequence"/>
</dbReference>
<proteinExistence type="predicted"/>
<dbReference type="RefSeq" id="XP_070898923.1">
    <property type="nucleotide sequence ID" value="XM_071045677.1"/>
</dbReference>
<dbReference type="EMBL" id="JBFXLR010000022">
    <property type="protein sequence ID" value="KAL2849698.1"/>
    <property type="molecule type" value="Genomic_DNA"/>
</dbReference>
<dbReference type="GeneID" id="98160841"/>
<evidence type="ECO:0000313" key="3">
    <source>
        <dbReference type="Proteomes" id="UP001610444"/>
    </source>
</evidence>
<reference evidence="2 3" key="1">
    <citation type="submission" date="2024-07" db="EMBL/GenBank/DDBJ databases">
        <title>Section-level genome sequencing and comparative genomics of Aspergillus sections Usti and Cavernicolus.</title>
        <authorList>
            <consortium name="Lawrence Berkeley National Laboratory"/>
            <person name="Nybo J.L."/>
            <person name="Vesth T.C."/>
            <person name="Theobald S."/>
            <person name="Frisvad J.C."/>
            <person name="Larsen T.O."/>
            <person name="Kjaerboelling I."/>
            <person name="Rothschild-Mancinelli K."/>
            <person name="Lyhne E.K."/>
            <person name="Kogle M.E."/>
            <person name="Barry K."/>
            <person name="Clum A."/>
            <person name="Na H."/>
            <person name="Ledsgaard L."/>
            <person name="Lin J."/>
            <person name="Lipzen A."/>
            <person name="Kuo A."/>
            <person name="Riley R."/>
            <person name="Mondo S."/>
            <person name="LaButti K."/>
            <person name="Haridas S."/>
            <person name="Pangalinan J."/>
            <person name="Salamov A.A."/>
            <person name="Simmons B.A."/>
            <person name="Magnuson J.K."/>
            <person name="Chen J."/>
            <person name="Drula E."/>
            <person name="Henrissat B."/>
            <person name="Wiebenga A."/>
            <person name="Lubbers R.J."/>
            <person name="Gomes A.C."/>
            <person name="Macurrencykelacurrency M.R."/>
            <person name="Stajich J."/>
            <person name="Grigoriev I.V."/>
            <person name="Mortensen U.H."/>
            <person name="De vries R.P."/>
            <person name="Baker S.E."/>
            <person name="Andersen M.R."/>
        </authorList>
    </citation>
    <scope>NUCLEOTIDE SEQUENCE [LARGE SCALE GENOMIC DNA]</scope>
    <source>
        <strain evidence="2 3">CBS 756.74</strain>
    </source>
</reference>
<gene>
    <name evidence="2" type="ORF">BJX68DRAFT_267014</name>
</gene>
<feature type="compositionally biased region" description="Basic and acidic residues" evidence="1">
    <location>
        <begin position="138"/>
        <end position="149"/>
    </location>
</feature>
<protein>
    <submittedName>
        <fullName evidence="2">Uncharacterized protein</fullName>
    </submittedName>
</protein>
<name>A0ABR4KBM4_9EURO</name>
<comment type="caution">
    <text evidence="2">The sequence shown here is derived from an EMBL/GenBank/DDBJ whole genome shotgun (WGS) entry which is preliminary data.</text>
</comment>
<keyword evidence="3" id="KW-1185">Reference proteome</keyword>
<evidence type="ECO:0000256" key="1">
    <source>
        <dbReference type="SAM" id="MobiDB-lite"/>
    </source>
</evidence>
<accession>A0ABR4KBM4</accession>
<feature type="region of interest" description="Disordered" evidence="1">
    <location>
        <begin position="128"/>
        <end position="154"/>
    </location>
</feature>